<comment type="cofactor">
    <cofactor evidence="11">
        <name>Mg(2+)</name>
        <dbReference type="ChEBI" id="CHEBI:18420"/>
    </cofactor>
    <cofactor evidence="11">
        <name>Mn(2+)</name>
        <dbReference type="ChEBI" id="CHEBI:29035"/>
    </cofactor>
    <text evidence="11">Probably binds two magnesium or manganese ions per subunit.</text>
</comment>
<feature type="binding site" evidence="11">
    <location>
        <position position="56"/>
    </location>
    <ligand>
        <name>Mg(2+)</name>
        <dbReference type="ChEBI" id="CHEBI:18420"/>
        <label>1</label>
    </ligand>
</feature>
<dbReference type="Proteomes" id="UP000191024">
    <property type="component" value="Chromosome H"/>
</dbReference>
<dbReference type="GO" id="GO:0003677">
    <property type="term" value="F:DNA binding"/>
    <property type="evidence" value="ECO:0007669"/>
    <property type="project" value="InterPro"/>
</dbReference>
<reference evidence="16" key="1">
    <citation type="submission" date="2016-03" db="EMBL/GenBank/DDBJ databases">
        <authorList>
            <person name="Devillers H."/>
        </authorList>
    </citation>
    <scope>NUCLEOTIDE SEQUENCE [LARGE SCALE GENOMIC DNA]</scope>
</reference>
<proteinExistence type="inferred from homology"/>
<feature type="active site" description="Proton acceptor" evidence="10">
    <location>
        <position position="349"/>
    </location>
</feature>
<keyword evidence="11" id="KW-0464">Manganese</keyword>
<name>A0A1G4KHS9_9SACH</name>
<dbReference type="InterPro" id="IPR004808">
    <property type="entry name" value="AP_endonuc_1"/>
</dbReference>
<feature type="binding site" evidence="11">
    <location>
        <position position="349"/>
    </location>
    <ligand>
        <name>Mg(2+)</name>
        <dbReference type="ChEBI" id="CHEBI:18420"/>
        <label>1</label>
    </ligand>
</feature>
<feature type="active site" description="Proton donor/acceptor" evidence="10">
    <location>
        <position position="217"/>
    </location>
</feature>
<comment type="similarity">
    <text evidence="2">Belongs to the DNA repair enzymes AP/ExoA family.</text>
</comment>
<dbReference type="PROSITE" id="PS51999">
    <property type="entry name" value="ZF_GRF"/>
    <property type="match status" value="1"/>
</dbReference>
<feature type="site" description="Important for catalytic activity" evidence="12">
    <location>
        <position position="323"/>
    </location>
</feature>
<feature type="active site" evidence="10">
    <location>
        <position position="176"/>
    </location>
</feature>
<feature type="binding site" evidence="11">
    <location>
        <position position="20"/>
    </location>
    <ligand>
        <name>Mg(2+)</name>
        <dbReference type="ChEBI" id="CHEBI:18420"/>
        <label>1</label>
    </ligand>
</feature>
<keyword evidence="9" id="KW-0539">Nucleus</keyword>
<evidence type="ECO:0000256" key="2">
    <source>
        <dbReference type="ARBA" id="ARBA00007092"/>
    </source>
</evidence>
<keyword evidence="8 11" id="KW-0460">Magnesium</keyword>
<dbReference type="EMBL" id="LT598468">
    <property type="protein sequence ID" value="SCV04044.1"/>
    <property type="molecule type" value="Genomic_DNA"/>
</dbReference>
<dbReference type="PANTHER" id="PTHR22748">
    <property type="entry name" value="AP ENDONUCLEASE"/>
    <property type="match status" value="1"/>
</dbReference>
<evidence type="ECO:0000313" key="15">
    <source>
        <dbReference type="EMBL" id="SCV04044.1"/>
    </source>
</evidence>
<dbReference type="AlphaFoldDB" id="A0A1G4KHS9"/>
<evidence type="ECO:0000259" key="14">
    <source>
        <dbReference type="PROSITE" id="PS51999"/>
    </source>
</evidence>
<dbReference type="GO" id="GO:0008081">
    <property type="term" value="F:phosphoric diester hydrolase activity"/>
    <property type="evidence" value="ECO:0007669"/>
    <property type="project" value="TreeGrafter"/>
</dbReference>
<dbReference type="InterPro" id="IPR005135">
    <property type="entry name" value="Endo/exonuclease/phosphatase"/>
</dbReference>
<dbReference type="PROSITE" id="PS00728">
    <property type="entry name" value="AP_NUCLEASE_F1_3"/>
    <property type="match status" value="1"/>
</dbReference>
<feature type="site" description="Interaction with DNA substrate" evidence="12">
    <location>
        <position position="349"/>
    </location>
</feature>
<evidence type="ECO:0000256" key="5">
    <source>
        <dbReference type="ARBA" id="ARBA00022771"/>
    </source>
</evidence>
<evidence type="ECO:0000256" key="13">
    <source>
        <dbReference type="PROSITE-ProRule" id="PRU01343"/>
    </source>
</evidence>
<dbReference type="PROSITE" id="PS51435">
    <property type="entry name" value="AP_NUCLEASE_F1_4"/>
    <property type="match status" value="1"/>
</dbReference>
<evidence type="ECO:0000256" key="4">
    <source>
        <dbReference type="ARBA" id="ARBA00022723"/>
    </source>
</evidence>
<keyword evidence="5 13" id="KW-0863">Zinc-finger</keyword>
<dbReference type="InterPro" id="IPR020848">
    <property type="entry name" value="AP_endonuclease_F1_CS"/>
</dbReference>
<feature type="site" description="Transition state stabilizer" evidence="12">
    <location>
        <position position="219"/>
    </location>
</feature>
<accession>A0A1G4KHS9</accession>
<dbReference type="GO" id="GO:0008270">
    <property type="term" value="F:zinc ion binding"/>
    <property type="evidence" value="ECO:0007669"/>
    <property type="project" value="UniProtKB-KW"/>
</dbReference>
<evidence type="ECO:0000256" key="7">
    <source>
        <dbReference type="ARBA" id="ARBA00022833"/>
    </source>
</evidence>
<feature type="domain" description="GRF-type" evidence="14">
    <location>
        <begin position="445"/>
        <end position="492"/>
    </location>
</feature>
<evidence type="ECO:0000313" key="16">
    <source>
        <dbReference type="Proteomes" id="UP000191024"/>
    </source>
</evidence>
<evidence type="ECO:0000256" key="1">
    <source>
        <dbReference type="ARBA" id="ARBA00001936"/>
    </source>
</evidence>
<dbReference type="PANTHER" id="PTHR22748:SF4">
    <property type="entry name" value="DNA-(APURINIC OR APYRIMIDINIC SITE) ENDONUCLEASE 2"/>
    <property type="match status" value="1"/>
</dbReference>
<dbReference type="GO" id="GO:0003906">
    <property type="term" value="F:DNA-(apurinic or apyrimidinic site) endonuclease activity"/>
    <property type="evidence" value="ECO:0007669"/>
    <property type="project" value="TreeGrafter"/>
</dbReference>
<feature type="binding site" evidence="11">
    <location>
        <position position="219"/>
    </location>
    <ligand>
        <name>Mg(2+)</name>
        <dbReference type="ChEBI" id="CHEBI:18420"/>
        <label>1</label>
    </ligand>
</feature>
<dbReference type="InterPro" id="IPR010666">
    <property type="entry name" value="Znf_GRF"/>
</dbReference>
<evidence type="ECO:0000256" key="6">
    <source>
        <dbReference type="ARBA" id="ARBA00022801"/>
    </source>
</evidence>
<dbReference type="OrthoDB" id="391817at2759"/>
<dbReference type="Pfam" id="PF06839">
    <property type="entry name" value="Zn_ribbon_GRF"/>
    <property type="match status" value="1"/>
</dbReference>
<dbReference type="InterPro" id="IPR036691">
    <property type="entry name" value="Endo/exonu/phosph_ase_sf"/>
</dbReference>
<feature type="binding site" evidence="11">
    <location>
        <position position="348"/>
    </location>
    <ligand>
        <name>Mg(2+)</name>
        <dbReference type="ChEBI" id="CHEBI:18420"/>
        <label>1</label>
    </ligand>
</feature>
<sequence length="492" mass="55147">MTETHLESKSLNDIRFLTFNVNGIRTLFNYHPFDEMESSLYKVFDYLKSDIITFQELKTENTAITKWGRIPGFYSFISIPKKKKGYSGVGCWIRIPDQADPLYNILRVVKAEEGLTGYLSVKRGKGHVRYKDDDTLGIGGYESLGIENEQDALILDSDGRCVMVELACNIVVISTYCPANSSLSDSGEDHRLKFLRVLFRRIKAIIALGKQVVLMGDINVCRDLIDHAEGLEKSGIRIGDWRRGNDLEAANPSAVRDFIFEPSRVGRRLLNEILADSVIPELASHGHLVDTTRHAQGRDRLKLYTVWNTLKNSRLINYGSRVDYILMSKGLRAQISQGNIWPQVLGSDHCPIFCDLNTAGLSVESAGQTIPIPRFEARYKYGLNHGDISILLPACLKRSLPEKTVSPAPKRLNLAKKAQQTSIDSMASKSFAKTMALFGDEPPLCRHNEKAVLRTSKTSNNPGKRFWVCSRPKGETGDPAASCGFFEWKQKP</sequence>
<dbReference type="GO" id="GO:0008311">
    <property type="term" value="F:double-stranded DNA 3'-5' DNA exonuclease activity"/>
    <property type="evidence" value="ECO:0007669"/>
    <property type="project" value="TreeGrafter"/>
</dbReference>
<dbReference type="SUPFAM" id="SSF56219">
    <property type="entry name" value="DNase I-like"/>
    <property type="match status" value="1"/>
</dbReference>
<comment type="cofactor">
    <cofactor evidence="1">
        <name>Mn(2+)</name>
        <dbReference type="ChEBI" id="CHEBI:29035"/>
    </cofactor>
</comment>
<dbReference type="STRING" id="1230905.A0A1G4KHS9"/>
<feature type="binding site" evidence="11">
    <location>
        <position position="217"/>
    </location>
    <ligand>
        <name>Mg(2+)</name>
        <dbReference type="ChEBI" id="CHEBI:18420"/>
        <label>1</label>
    </ligand>
</feature>
<evidence type="ECO:0000256" key="12">
    <source>
        <dbReference type="PIRSR" id="PIRSR604808-3"/>
    </source>
</evidence>
<dbReference type="GO" id="GO:0006284">
    <property type="term" value="P:base-excision repair"/>
    <property type="evidence" value="ECO:0007669"/>
    <property type="project" value="TreeGrafter"/>
</dbReference>
<keyword evidence="7" id="KW-0862">Zinc</keyword>
<evidence type="ECO:0000256" key="8">
    <source>
        <dbReference type="ARBA" id="ARBA00022842"/>
    </source>
</evidence>
<organism evidence="15 16">
    <name type="scientific">Lachancea mirantina</name>
    <dbReference type="NCBI Taxonomy" id="1230905"/>
    <lineage>
        <taxon>Eukaryota</taxon>
        <taxon>Fungi</taxon>
        <taxon>Dikarya</taxon>
        <taxon>Ascomycota</taxon>
        <taxon>Saccharomycotina</taxon>
        <taxon>Saccharomycetes</taxon>
        <taxon>Saccharomycetales</taxon>
        <taxon>Saccharomycetaceae</taxon>
        <taxon>Lachancea</taxon>
    </lineage>
</organism>
<evidence type="ECO:0000256" key="11">
    <source>
        <dbReference type="PIRSR" id="PIRSR604808-2"/>
    </source>
</evidence>
<evidence type="ECO:0000256" key="3">
    <source>
        <dbReference type="ARBA" id="ARBA00013541"/>
    </source>
</evidence>
<keyword evidence="16" id="KW-1185">Reference proteome</keyword>
<protein>
    <recommendedName>
        <fullName evidence="3">DNA-(apurinic or apyrimidinic site) endonuclease 2</fullName>
    </recommendedName>
</protein>
<dbReference type="Gene3D" id="3.60.10.10">
    <property type="entry name" value="Endonuclease/exonuclease/phosphatase"/>
    <property type="match status" value="1"/>
</dbReference>
<dbReference type="GO" id="GO:0005634">
    <property type="term" value="C:nucleus"/>
    <property type="evidence" value="ECO:0007669"/>
    <property type="project" value="TreeGrafter"/>
</dbReference>
<keyword evidence="4 11" id="KW-0479">Metal-binding</keyword>
<evidence type="ECO:0000256" key="10">
    <source>
        <dbReference type="PIRSR" id="PIRSR604808-1"/>
    </source>
</evidence>
<dbReference type="Pfam" id="PF03372">
    <property type="entry name" value="Exo_endo_phos"/>
    <property type="match status" value="1"/>
</dbReference>
<evidence type="ECO:0000256" key="9">
    <source>
        <dbReference type="ARBA" id="ARBA00023242"/>
    </source>
</evidence>
<gene>
    <name evidence="15" type="ORF">LAMI_0H12992G</name>
</gene>
<keyword evidence="6" id="KW-0378">Hydrolase</keyword>